<dbReference type="EMBL" id="JAWQEG010000702">
    <property type="protein sequence ID" value="KAK3886372.1"/>
    <property type="molecule type" value="Genomic_DNA"/>
</dbReference>
<evidence type="ECO:0000313" key="8">
    <source>
        <dbReference type="Proteomes" id="UP001286313"/>
    </source>
</evidence>
<accession>A0AAE1KWF7</accession>
<dbReference type="InterPro" id="IPR013083">
    <property type="entry name" value="Znf_RING/FYVE/PHD"/>
</dbReference>
<keyword evidence="8" id="KW-1185">Reference proteome</keyword>
<reference evidence="7" key="1">
    <citation type="submission" date="2023-10" db="EMBL/GenBank/DDBJ databases">
        <title>Genome assemblies of two species of porcelain crab, Petrolisthes cinctipes and Petrolisthes manimaculis (Anomura: Porcellanidae).</title>
        <authorList>
            <person name="Angst P."/>
        </authorList>
    </citation>
    <scope>NUCLEOTIDE SEQUENCE</scope>
    <source>
        <strain evidence="7">PB745_01</strain>
        <tissue evidence="7">Gill</tissue>
    </source>
</reference>
<evidence type="ECO:0000256" key="3">
    <source>
        <dbReference type="ARBA" id="ARBA00022833"/>
    </source>
</evidence>
<dbReference type="PROSITE" id="PS00518">
    <property type="entry name" value="ZF_RING_1"/>
    <property type="match status" value="1"/>
</dbReference>
<dbReference type="Pfam" id="PF13639">
    <property type="entry name" value="zf-RING_2"/>
    <property type="match status" value="1"/>
</dbReference>
<protein>
    <recommendedName>
        <fullName evidence="9">RING-type domain-containing protein</fullName>
    </recommendedName>
</protein>
<dbReference type="Proteomes" id="UP001286313">
    <property type="component" value="Unassembled WGS sequence"/>
</dbReference>
<organism evidence="7 8">
    <name type="scientific">Petrolisthes cinctipes</name>
    <name type="common">Flat porcelain crab</name>
    <dbReference type="NCBI Taxonomy" id="88211"/>
    <lineage>
        <taxon>Eukaryota</taxon>
        <taxon>Metazoa</taxon>
        <taxon>Ecdysozoa</taxon>
        <taxon>Arthropoda</taxon>
        <taxon>Crustacea</taxon>
        <taxon>Multicrustacea</taxon>
        <taxon>Malacostraca</taxon>
        <taxon>Eumalacostraca</taxon>
        <taxon>Eucarida</taxon>
        <taxon>Decapoda</taxon>
        <taxon>Pleocyemata</taxon>
        <taxon>Anomura</taxon>
        <taxon>Galatheoidea</taxon>
        <taxon>Porcellanidae</taxon>
        <taxon>Petrolisthes</taxon>
    </lineage>
</organism>
<evidence type="ECO:0000256" key="1">
    <source>
        <dbReference type="ARBA" id="ARBA00022723"/>
    </source>
</evidence>
<feature type="domain" description="RING-type" evidence="6">
    <location>
        <begin position="3"/>
        <end position="47"/>
    </location>
</feature>
<dbReference type="InterPro" id="IPR051435">
    <property type="entry name" value="RING_finger_E3_ubiq-ligases"/>
</dbReference>
<keyword evidence="3" id="KW-0862">Zinc</keyword>
<dbReference type="PANTHER" id="PTHR22791">
    <property type="entry name" value="RING-TYPE DOMAIN-CONTAINING PROTEIN"/>
    <property type="match status" value="1"/>
</dbReference>
<dbReference type="GO" id="GO:0003755">
    <property type="term" value="F:peptidyl-prolyl cis-trans isomerase activity"/>
    <property type="evidence" value="ECO:0007669"/>
    <property type="project" value="InterPro"/>
</dbReference>
<evidence type="ECO:0000256" key="2">
    <source>
        <dbReference type="ARBA" id="ARBA00022771"/>
    </source>
</evidence>
<dbReference type="PROSITE" id="PS50072">
    <property type="entry name" value="CSA_PPIASE_2"/>
    <property type="match status" value="1"/>
</dbReference>
<evidence type="ECO:0000256" key="4">
    <source>
        <dbReference type="PROSITE-ProRule" id="PRU00175"/>
    </source>
</evidence>
<dbReference type="PROSITE" id="PS50089">
    <property type="entry name" value="ZF_RING_2"/>
    <property type="match status" value="1"/>
</dbReference>
<keyword evidence="2 4" id="KW-0863">Zinc-finger</keyword>
<dbReference type="InterPro" id="IPR002130">
    <property type="entry name" value="Cyclophilin-type_PPIase_dom"/>
</dbReference>
<dbReference type="PANTHER" id="PTHR22791:SF6">
    <property type="entry name" value="RING-TYPE DOMAIN-CONTAINING PROTEIN"/>
    <property type="match status" value="1"/>
</dbReference>
<keyword evidence="1" id="KW-0479">Metal-binding</keyword>
<comment type="caution">
    <text evidence="7">The sequence shown here is derived from an EMBL/GenBank/DDBJ whole genome shotgun (WGS) entry which is preliminary data.</text>
</comment>
<dbReference type="Gene3D" id="3.30.40.10">
    <property type="entry name" value="Zinc/RING finger domain, C3HC4 (zinc finger)"/>
    <property type="match status" value="1"/>
</dbReference>
<dbReference type="SUPFAM" id="SSF50891">
    <property type="entry name" value="Cyclophilin-like"/>
    <property type="match status" value="1"/>
</dbReference>
<dbReference type="InterPro" id="IPR017907">
    <property type="entry name" value="Znf_RING_CS"/>
</dbReference>
<dbReference type="InterPro" id="IPR029000">
    <property type="entry name" value="Cyclophilin-like_dom_sf"/>
</dbReference>
<dbReference type="InterPro" id="IPR001841">
    <property type="entry name" value="Znf_RING"/>
</dbReference>
<sequence>MECVICLEKYDTHKRLPRRLSCGHTFCTSCIILVMKHSGPLRCAYCRSRHSGPVLCPADLSIHREMLGRIIEADQNDNTSQENDGSNSQQEPPQLSVLKLREAASNANDSGGKLWACIVGENDDGVGRYAQVTLINNRLHLHALHDGQPPTDDQTVPYERVYELVDEDAIIIFFEVCLGGNTQGRVYVLLLDNEGRTQQFKALCTGQRGPSYTGTRFLEVQRIHNCLQVWGGDYENNDGSGGAALSGMQRGTQNHQDIEAGLVAGYYFPGYGCDHNPSQFCIYVNNLPGYYEMSSIGRVIGGLEIITNVANLNDVREAYVSECGLLLSH</sequence>
<dbReference type="AlphaFoldDB" id="A0AAE1KWF7"/>
<dbReference type="SUPFAM" id="SSF57850">
    <property type="entry name" value="RING/U-box"/>
    <property type="match status" value="1"/>
</dbReference>
<dbReference type="SMART" id="SM00184">
    <property type="entry name" value="RING"/>
    <property type="match status" value="1"/>
</dbReference>
<evidence type="ECO:0000313" key="7">
    <source>
        <dbReference type="EMBL" id="KAK3886372.1"/>
    </source>
</evidence>
<proteinExistence type="predicted"/>
<evidence type="ECO:0008006" key="9">
    <source>
        <dbReference type="Google" id="ProtNLM"/>
    </source>
</evidence>
<gene>
    <name evidence="7" type="ORF">Pcinc_009476</name>
</gene>
<feature type="domain" description="PPIase cyclophilin-type" evidence="5">
    <location>
        <begin position="173"/>
        <end position="312"/>
    </location>
</feature>
<name>A0AAE1KWF7_PETCI</name>
<dbReference type="GO" id="GO:0016567">
    <property type="term" value="P:protein ubiquitination"/>
    <property type="evidence" value="ECO:0007669"/>
    <property type="project" value="TreeGrafter"/>
</dbReference>
<dbReference type="GO" id="GO:0061630">
    <property type="term" value="F:ubiquitin protein ligase activity"/>
    <property type="evidence" value="ECO:0007669"/>
    <property type="project" value="TreeGrafter"/>
</dbReference>
<evidence type="ECO:0000259" key="6">
    <source>
        <dbReference type="PROSITE" id="PS50089"/>
    </source>
</evidence>
<dbReference type="Gene3D" id="2.40.100.10">
    <property type="entry name" value="Cyclophilin-like"/>
    <property type="match status" value="1"/>
</dbReference>
<dbReference type="GO" id="GO:0008270">
    <property type="term" value="F:zinc ion binding"/>
    <property type="evidence" value="ECO:0007669"/>
    <property type="project" value="UniProtKB-KW"/>
</dbReference>
<evidence type="ECO:0000259" key="5">
    <source>
        <dbReference type="PROSITE" id="PS50072"/>
    </source>
</evidence>